<sequence>MQSIKAKASQSNLRLQIFVMQKKILVLLPCLCFILAIVPLSQQGCSISTHKDLHDINLFGTVEGNCSGKRLTIHIENEYRAYCTGSCASFHYAYVSPGKLRIRNCVPLPNSDGVYKVVRHTNFNATCDNGAKWELINFEYVNATTCKCRRVLDKYI</sequence>
<dbReference type="InParanoid" id="A0A1X7VDE1"/>
<evidence type="ECO:0008006" key="2">
    <source>
        <dbReference type="Google" id="ProtNLM"/>
    </source>
</evidence>
<evidence type="ECO:0000313" key="1">
    <source>
        <dbReference type="EnsemblMetazoa" id="Aqu2.1.37537_001"/>
    </source>
</evidence>
<proteinExistence type="predicted"/>
<dbReference type="EnsemblMetazoa" id="Aqu2.1.37537_001">
    <property type="protein sequence ID" value="Aqu2.1.37537_001"/>
    <property type="gene ID" value="Aqu2.1.37537"/>
</dbReference>
<name>A0A1X7VDE1_AMPQE</name>
<organism evidence="1">
    <name type="scientific">Amphimedon queenslandica</name>
    <name type="common">Sponge</name>
    <dbReference type="NCBI Taxonomy" id="400682"/>
    <lineage>
        <taxon>Eukaryota</taxon>
        <taxon>Metazoa</taxon>
        <taxon>Porifera</taxon>
        <taxon>Demospongiae</taxon>
        <taxon>Heteroscleromorpha</taxon>
        <taxon>Haplosclerida</taxon>
        <taxon>Niphatidae</taxon>
        <taxon>Amphimedon</taxon>
    </lineage>
</organism>
<accession>A0A1X7VDE1</accession>
<protein>
    <recommendedName>
        <fullName evidence="2">CTCK domain-containing protein</fullName>
    </recommendedName>
</protein>
<reference evidence="1" key="1">
    <citation type="submission" date="2017-05" db="UniProtKB">
        <authorList>
            <consortium name="EnsemblMetazoa"/>
        </authorList>
    </citation>
    <scope>IDENTIFICATION</scope>
</reference>
<dbReference type="AlphaFoldDB" id="A0A1X7VDE1"/>